<evidence type="ECO:0000313" key="12">
    <source>
        <dbReference type="Proteomes" id="UP000562045"/>
    </source>
</evidence>
<dbReference type="Gene3D" id="3.40.1440.60">
    <property type="entry name" value="PriA, 3(prime) DNA-binding domain"/>
    <property type="match status" value="1"/>
</dbReference>
<comment type="caution">
    <text evidence="11">The sequence shown here is derived from an EMBL/GenBank/DDBJ whole genome shotgun (WGS) entry which is preliminary data.</text>
</comment>
<evidence type="ECO:0000256" key="8">
    <source>
        <dbReference type="HAMAP-Rule" id="MF_00983"/>
    </source>
</evidence>
<keyword evidence="11" id="KW-0378">Hydrolase</keyword>
<comment type="similarity">
    <text evidence="8">Belongs to the helicase family. PriA subfamily.</text>
</comment>
<evidence type="ECO:0000256" key="4">
    <source>
        <dbReference type="ARBA" id="ARBA00022741"/>
    </source>
</evidence>
<accession>A0A7Z0CQN9</accession>
<dbReference type="GO" id="GO:0008270">
    <property type="term" value="F:zinc ion binding"/>
    <property type="evidence" value="ECO:0007669"/>
    <property type="project" value="UniProtKB-UniRule"/>
</dbReference>
<evidence type="ECO:0000259" key="10">
    <source>
        <dbReference type="Pfam" id="PF17764"/>
    </source>
</evidence>
<dbReference type="InterPro" id="IPR027417">
    <property type="entry name" value="P-loop_NTPase"/>
</dbReference>
<dbReference type="GO" id="GO:0003677">
    <property type="term" value="F:DNA binding"/>
    <property type="evidence" value="ECO:0007669"/>
    <property type="project" value="UniProtKB-UniRule"/>
</dbReference>
<feature type="binding site" evidence="8">
    <location>
        <position position="448"/>
    </location>
    <ligand>
        <name>Zn(2+)</name>
        <dbReference type="ChEBI" id="CHEBI:29105"/>
        <label>2</label>
    </ligand>
</feature>
<comment type="cofactor">
    <cofactor evidence="8">
        <name>Zn(2+)</name>
        <dbReference type="ChEBI" id="CHEBI:29105"/>
    </cofactor>
    <text evidence="8">Binds 2 zinc ions per subunit.</text>
</comment>
<dbReference type="EMBL" id="JACBZM010000001">
    <property type="protein sequence ID" value="NYI47563.1"/>
    <property type="molecule type" value="Genomic_DNA"/>
</dbReference>
<evidence type="ECO:0000256" key="2">
    <source>
        <dbReference type="ARBA" id="ARBA00022705"/>
    </source>
</evidence>
<dbReference type="GO" id="GO:0006310">
    <property type="term" value="P:DNA recombination"/>
    <property type="evidence" value="ECO:0007669"/>
    <property type="project" value="InterPro"/>
</dbReference>
<feature type="binding site" evidence="8">
    <location>
        <position position="418"/>
    </location>
    <ligand>
        <name>Zn(2+)</name>
        <dbReference type="ChEBI" id="CHEBI:29105"/>
        <label>1</label>
    </ligand>
</feature>
<evidence type="ECO:0000256" key="7">
    <source>
        <dbReference type="ARBA" id="ARBA00023125"/>
    </source>
</evidence>
<feature type="binding site" evidence="8">
    <location>
        <position position="457"/>
    </location>
    <ligand>
        <name>Zn(2+)</name>
        <dbReference type="ChEBI" id="CHEBI:29105"/>
        <label>1</label>
    </ligand>
</feature>
<dbReference type="RefSeq" id="WP_179651576.1">
    <property type="nucleotide sequence ID" value="NZ_JACBZM010000001.1"/>
</dbReference>
<dbReference type="PANTHER" id="PTHR30580:SF0">
    <property type="entry name" value="PRIMOSOMAL PROTEIN N"/>
    <property type="match status" value="1"/>
</dbReference>
<feature type="binding site" evidence="8">
    <location>
        <position position="430"/>
    </location>
    <ligand>
        <name>Zn(2+)</name>
        <dbReference type="ChEBI" id="CHEBI:29105"/>
        <label>2</label>
    </ligand>
</feature>
<dbReference type="PANTHER" id="PTHR30580">
    <property type="entry name" value="PRIMOSOMAL PROTEIN N"/>
    <property type="match status" value="1"/>
</dbReference>
<dbReference type="Gene3D" id="3.40.50.300">
    <property type="entry name" value="P-loop containing nucleotide triphosphate hydrolases"/>
    <property type="match status" value="1"/>
</dbReference>
<feature type="region of interest" description="Disordered" evidence="9">
    <location>
        <begin position="147"/>
        <end position="169"/>
    </location>
</feature>
<name>A0A7Z0CQN9_9ACTN</name>
<dbReference type="GO" id="GO:0043138">
    <property type="term" value="F:3'-5' DNA helicase activity"/>
    <property type="evidence" value="ECO:0007669"/>
    <property type="project" value="TreeGrafter"/>
</dbReference>
<protein>
    <recommendedName>
        <fullName evidence="8">Probable replication restart protein PriA</fullName>
    </recommendedName>
    <alternativeName>
        <fullName evidence="8">Putative ATP-dependent DNA helicase PriA</fullName>
    </alternativeName>
</protein>
<feature type="binding site" evidence="8">
    <location>
        <position position="460"/>
    </location>
    <ligand>
        <name>Zn(2+)</name>
        <dbReference type="ChEBI" id="CHEBI:29105"/>
        <label>1</label>
    </ligand>
</feature>
<dbReference type="GO" id="GO:0005524">
    <property type="term" value="F:ATP binding"/>
    <property type="evidence" value="ECO:0007669"/>
    <property type="project" value="UniProtKB-UniRule"/>
</dbReference>
<keyword evidence="3 8" id="KW-0479">Metal-binding</keyword>
<dbReference type="Pfam" id="PF17764">
    <property type="entry name" value="PriA_3primeBD"/>
    <property type="match status" value="1"/>
</dbReference>
<proteinExistence type="inferred from homology"/>
<comment type="function">
    <text evidence="8">Initiates the restart of stalled replication forks, which reloads the replicative helicase on sites other than the origin of replication. Recognizes and binds to abandoned replication forks and remodels them to uncover a helicase loading site. Promotes assembly of the primosome at these replication forks.</text>
</comment>
<dbReference type="GO" id="GO:0006302">
    <property type="term" value="P:double-strand break repair"/>
    <property type="evidence" value="ECO:0007669"/>
    <property type="project" value="InterPro"/>
</dbReference>
<feature type="binding site" evidence="8">
    <location>
        <position position="445"/>
    </location>
    <ligand>
        <name>Zn(2+)</name>
        <dbReference type="ChEBI" id="CHEBI:29105"/>
        <label>2</label>
    </ligand>
</feature>
<dbReference type="InterPro" id="IPR005259">
    <property type="entry name" value="PriA"/>
</dbReference>
<keyword evidence="2 8" id="KW-0235">DNA replication</keyword>
<keyword evidence="6 8" id="KW-0067">ATP-binding</keyword>
<comment type="caution">
    <text evidence="8">As this protein does not have any detectable helicase domains, it probably does not have helicase activity.</text>
</comment>
<dbReference type="Proteomes" id="UP000562045">
    <property type="component" value="Unassembled WGS sequence"/>
</dbReference>
<dbReference type="GO" id="GO:0016787">
    <property type="term" value="F:hydrolase activity"/>
    <property type="evidence" value="ECO:0007669"/>
    <property type="project" value="UniProtKB-KW"/>
</dbReference>
<sequence length="683" mass="72392">MTPTPDEPAFDLPGLVRDRAAEGRVKAAATRARKATEAEIAEVDPVARVVLELPLAHLDRPFDYAVPVAMADGAVPGARVKVRFGGQDVDGFVVARSAASEHEGRLAPLRRLVSPEPVLSPAVAALCEQVARRYAGVSADVRRLAVPPRHATTEKAPSPPEPPLPTDGGGCEEAWAAYPAANAFIAHLRNGQAPRAVWGTGPGEDWPALLAHLAAVALAAGRGTILCLPDHRDVARVDAALTELLGDGHHVTLQAEPGPAARYRDFLAVSRGTRRIVVGTRSAAFAPVHDLGLVVVWDDGDELHAEPRAPYPHTREVLLLRSELEGAAALVGGFARTVEADQLLRMGWAHEIALPRDAVRDRVLVGITGASDHALARDPFASTARMPREVFDAIRWGLERGPVLVQTPRVGYALKLACERCRTPARCSACSGPLELTGPTSPPRCRWCATEAPDWSCAECGATGLRAPVLGDARTADELGRTFPSVPVIASSGDRIRASVDARARIVVATPGAEPVAEGGYAVVVLLDTWWALGRDSMRAQEEALRRWCNAVGLVRPGGRALAVGDPALAALQALVRWDPAGFATREAEDRWAARLPPAARVATLTGTPGALDDLQALAALPEATDVLGPVPAPGGDEGEERLVLRVPRTLGADLAHALAEAQRLRSARKLEPVRVQLDPLEI</sequence>
<dbReference type="GO" id="GO:0006269">
    <property type="term" value="P:DNA replication, synthesis of primer"/>
    <property type="evidence" value="ECO:0007669"/>
    <property type="project" value="UniProtKB-KW"/>
</dbReference>
<dbReference type="InterPro" id="IPR042115">
    <property type="entry name" value="PriA_3primeBD_sf"/>
</dbReference>
<keyword evidence="4 8" id="KW-0547">Nucleotide-binding</keyword>
<feature type="domain" description="Primosomal protein N' 3' DNA-binding" evidence="10">
    <location>
        <begin position="48"/>
        <end position="147"/>
    </location>
</feature>
<evidence type="ECO:0000256" key="3">
    <source>
        <dbReference type="ARBA" id="ARBA00022723"/>
    </source>
</evidence>
<keyword evidence="5 8" id="KW-0862">Zinc</keyword>
<keyword evidence="7 8" id="KW-0238">DNA-binding</keyword>
<dbReference type="InterPro" id="IPR041222">
    <property type="entry name" value="PriA_3primeBD"/>
</dbReference>
<evidence type="ECO:0000256" key="1">
    <source>
        <dbReference type="ARBA" id="ARBA00022515"/>
    </source>
</evidence>
<gene>
    <name evidence="8" type="primary">priA</name>
    <name evidence="11" type="ORF">BJ993_004643</name>
</gene>
<keyword evidence="1 8" id="KW-0639">Primosome</keyword>
<evidence type="ECO:0000313" key="11">
    <source>
        <dbReference type="EMBL" id="NYI47563.1"/>
    </source>
</evidence>
<evidence type="ECO:0000256" key="6">
    <source>
        <dbReference type="ARBA" id="ARBA00022840"/>
    </source>
</evidence>
<reference evidence="11 12" key="1">
    <citation type="submission" date="2020-07" db="EMBL/GenBank/DDBJ databases">
        <title>Sequencing the genomes of 1000 actinobacteria strains.</title>
        <authorList>
            <person name="Klenk H.-P."/>
        </authorList>
    </citation>
    <scope>NUCLEOTIDE SEQUENCE [LARGE SCALE GENOMIC DNA]</scope>
    <source>
        <strain evidence="11 12">DSM 15131</strain>
    </source>
</reference>
<comment type="subunit">
    <text evidence="8">Component of the replication restart primosome.</text>
</comment>
<organism evidence="11 12">
    <name type="scientific">Nocardioides aromaticivorans</name>
    <dbReference type="NCBI Taxonomy" id="200618"/>
    <lineage>
        <taxon>Bacteria</taxon>
        <taxon>Bacillati</taxon>
        <taxon>Actinomycetota</taxon>
        <taxon>Actinomycetes</taxon>
        <taxon>Propionibacteriales</taxon>
        <taxon>Nocardioidaceae</taxon>
        <taxon>Nocardioides</taxon>
    </lineage>
</organism>
<evidence type="ECO:0000256" key="9">
    <source>
        <dbReference type="SAM" id="MobiDB-lite"/>
    </source>
</evidence>
<feature type="binding site" evidence="8">
    <location>
        <position position="421"/>
    </location>
    <ligand>
        <name>Zn(2+)</name>
        <dbReference type="ChEBI" id="CHEBI:29105"/>
        <label>1</label>
    </ligand>
</feature>
<dbReference type="AlphaFoldDB" id="A0A7Z0CQN9"/>
<feature type="binding site" evidence="8">
    <location>
        <position position="427"/>
    </location>
    <ligand>
        <name>Zn(2+)</name>
        <dbReference type="ChEBI" id="CHEBI:29105"/>
        <label>2</label>
    </ligand>
</feature>
<dbReference type="GO" id="GO:1990077">
    <property type="term" value="C:primosome complex"/>
    <property type="evidence" value="ECO:0007669"/>
    <property type="project" value="UniProtKB-UniRule"/>
</dbReference>
<evidence type="ECO:0000256" key="5">
    <source>
        <dbReference type="ARBA" id="ARBA00022833"/>
    </source>
</evidence>
<dbReference type="HAMAP" id="MF_00983">
    <property type="entry name" value="PriA"/>
    <property type="match status" value="1"/>
</dbReference>
<dbReference type="GO" id="GO:0006270">
    <property type="term" value="P:DNA replication initiation"/>
    <property type="evidence" value="ECO:0007669"/>
    <property type="project" value="TreeGrafter"/>
</dbReference>